<dbReference type="Gene3D" id="3.40.50.1000">
    <property type="entry name" value="HAD superfamily/HAD-like"/>
    <property type="match status" value="1"/>
</dbReference>
<dbReference type="GO" id="GO:0008253">
    <property type="term" value="F:5'-nucleotidase activity"/>
    <property type="evidence" value="ECO:0007669"/>
    <property type="project" value="UniProtKB-EC"/>
</dbReference>
<keyword evidence="1" id="KW-0378">Hydrolase</keyword>
<evidence type="ECO:0000313" key="1">
    <source>
        <dbReference type="EMBL" id="ODM06174.1"/>
    </source>
</evidence>
<dbReference type="Proteomes" id="UP000094067">
    <property type="component" value="Unassembled WGS sequence"/>
</dbReference>
<organism evidence="1 2">
    <name type="scientific">Eisenbergiella tayi</name>
    <dbReference type="NCBI Taxonomy" id="1432052"/>
    <lineage>
        <taxon>Bacteria</taxon>
        <taxon>Bacillati</taxon>
        <taxon>Bacillota</taxon>
        <taxon>Clostridia</taxon>
        <taxon>Lachnospirales</taxon>
        <taxon>Lachnospiraceae</taxon>
        <taxon>Eisenbergiella</taxon>
    </lineage>
</organism>
<dbReference type="SFLD" id="SFLDG01129">
    <property type="entry name" value="C1.5:_HAD__Beta-PGM__Phosphata"/>
    <property type="match status" value="1"/>
</dbReference>
<dbReference type="AlphaFoldDB" id="A0A1E3ABM8"/>
<dbReference type="InterPro" id="IPR023198">
    <property type="entry name" value="PGP-like_dom2"/>
</dbReference>
<dbReference type="GO" id="GO:0005829">
    <property type="term" value="C:cytosol"/>
    <property type="evidence" value="ECO:0007669"/>
    <property type="project" value="TreeGrafter"/>
</dbReference>
<dbReference type="EC" id="3.1.3.5" evidence="1"/>
<dbReference type="GO" id="GO:0004713">
    <property type="term" value="F:protein tyrosine kinase activity"/>
    <property type="evidence" value="ECO:0007669"/>
    <property type="project" value="TreeGrafter"/>
</dbReference>
<dbReference type="PATRIC" id="fig|1432052.4.peg.2306"/>
<dbReference type="Pfam" id="PF13419">
    <property type="entry name" value="HAD_2"/>
    <property type="match status" value="1"/>
</dbReference>
<dbReference type="PANTHER" id="PTHR43434:SF20">
    <property type="entry name" value="5'-NUCLEOTIDASE"/>
    <property type="match status" value="1"/>
</dbReference>
<dbReference type="RefSeq" id="WP_069152216.1">
    <property type="nucleotide sequence ID" value="NZ_MCGH01000002.1"/>
</dbReference>
<dbReference type="InterPro" id="IPR041492">
    <property type="entry name" value="HAD_2"/>
</dbReference>
<reference evidence="1 2" key="1">
    <citation type="submission" date="2016-07" db="EMBL/GenBank/DDBJ databases">
        <title>Characterization of isolates of Eisenbergiella tayi derived from blood cultures, using whole genome sequencing.</title>
        <authorList>
            <person name="Burdz T."/>
            <person name="Wiebe D."/>
            <person name="Huynh C."/>
            <person name="Bernard K."/>
        </authorList>
    </citation>
    <scope>NUCLEOTIDE SEQUENCE [LARGE SCALE GENOMIC DNA]</scope>
    <source>
        <strain evidence="1 2">NML 110608</strain>
    </source>
</reference>
<dbReference type="PANTHER" id="PTHR43434">
    <property type="entry name" value="PHOSPHOGLYCOLATE PHOSPHATASE"/>
    <property type="match status" value="1"/>
</dbReference>
<dbReference type="SFLD" id="SFLDS00003">
    <property type="entry name" value="Haloacid_Dehalogenase"/>
    <property type="match status" value="1"/>
</dbReference>
<gene>
    <name evidence="1" type="ORF">BEI61_02063</name>
</gene>
<dbReference type="SUPFAM" id="SSF56784">
    <property type="entry name" value="HAD-like"/>
    <property type="match status" value="1"/>
</dbReference>
<dbReference type="EMBL" id="MCGH01000002">
    <property type="protein sequence ID" value="ODM06174.1"/>
    <property type="molecule type" value="Genomic_DNA"/>
</dbReference>
<accession>A0A1E3ABM8</accession>
<dbReference type="Gene3D" id="1.10.150.240">
    <property type="entry name" value="Putative phosphatase, domain 2"/>
    <property type="match status" value="1"/>
</dbReference>
<proteinExistence type="predicted"/>
<name>A0A1E3ABM8_9FIRM</name>
<comment type="caution">
    <text evidence="1">The sequence shown here is derived from an EMBL/GenBank/DDBJ whole genome shotgun (WGS) entry which is preliminary data.</text>
</comment>
<dbReference type="SFLD" id="SFLDG01135">
    <property type="entry name" value="C1.5.6:_HAD__Beta-PGM__Phospha"/>
    <property type="match status" value="1"/>
</dbReference>
<sequence>MFPYVLFDLDGTLTDPKPGITQCVQYALRCMGIEEPDLDKLEPFIGPPLTDSFREFYGMDQEQAAEAVAKYRERFSEKGLYENEIYPGMKQMLEKLKTAGCHLAVASSKPEHFVKLILEYFDIDGYFEVIVGSELDGTRCQKEEVVAEALRRFFPDGNIPCDDIVMVGDRKFDIIGGREMGLHQIGVAYGYAPEGELEAAEAEYIVNDLDELERVLIRQGKQNAGMK</sequence>
<evidence type="ECO:0000313" key="2">
    <source>
        <dbReference type="Proteomes" id="UP000094067"/>
    </source>
</evidence>
<dbReference type="InterPro" id="IPR023214">
    <property type="entry name" value="HAD_sf"/>
</dbReference>
<protein>
    <submittedName>
        <fullName evidence="1">5'-nucleotidase</fullName>
        <ecNumber evidence="1">3.1.3.5</ecNumber>
    </submittedName>
</protein>
<dbReference type="FunFam" id="3.40.50.1000:FF:000022">
    <property type="entry name" value="Phosphoglycolate phosphatase"/>
    <property type="match status" value="1"/>
</dbReference>
<dbReference type="InterPro" id="IPR050155">
    <property type="entry name" value="HAD-like_hydrolase_sf"/>
</dbReference>
<dbReference type="InterPro" id="IPR036412">
    <property type="entry name" value="HAD-like_sf"/>
</dbReference>